<keyword evidence="4 7" id="KW-0812">Transmembrane</keyword>
<feature type="transmembrane region" description="Helical" evidence="7">
    <location>
        <begin position="144"/>
        <end position="169"/>
    </location>
</feature>
<evidence type="ECO:0000256" key="6">
    <source>
        <dbReference type="ARBA" id="ARBA00023136"/>
    </source>
</evidence>
<gene>
    <name evidence="9" type="ORF">ACFSJ0_06970</name>
</gene>
<keyword evidence="3" id="KW-1003">Cell membrane</keyword>
<dbReference type="InterPro" id="IPR010290">
    <property type="entry name" value="TM_effector"/>
</dbReference>
<dbReference type="Pfam" id="PF05977">
    <property type="entry name" value="MFS_3"/>
    <property type="match status" value="1"/>
</dbReference>
<reference evidence="10" key="1">
    <citation type="journal article" date="2019" name="Int. J. Syst. Evol. Microbiol.">
        <title>The Global Catalogue of Microorganisms (GCM) 10K type strain sequencing project: providing services to taxonomists for standard genome sequencing and annotation.</title>
        <authorList>
            <consortium name="The Broad Institute Genomics Platform"/>
            <consortium name="The Broad Institute Genome Sequencing Center for Infectious Disease"/>
            <person name="Wu L."/>
            <person name="Ma J."/>
        </authorList>
    </citation>
    <scope>NUCLEOTIDE SEQUENCE [LARGE SCALE GENOMIC DNA]</scope>
    <source>
        <strain evidence="10">CGMCC 1.15399</strain>
    </source>
</reference>
<evidence type="ECO:0000313" key="9">
    <source>
        <dbReference type="EMBL" id="MFD1536767.1"/>
    </source>
</evidence>
<proteinExistence type="predicted"/>
<keyword evidence="2" id="KW-0813">Transport</keyword>
<feature type="transmembrane region" description="Helical" evidence="7">
    <location>
        <begin position="14"/>
        <end position="37"/>
    </location>
</feature>
<evidence type="ECO:0000313" key="10">
    <source>
        <dbReference type="Proteomes" id="UP001597097"/>
    </source>
</evidence>
<evidence type="ECO:0000256" key="3">
    <source>
        <dbReference type="ARBA" id="ARBA00022475"/>
    </source>
</evidence>
<accession>A0ABW4G5T8</accession>
<keyword evidence="6 7" id="KW-0472">Membrane</keyword>
<dbReference type="RefSeq" id="WP_219530415.1">
    <property type="nucleotide sequence ID" value="NZ_JAHKRM010000008.1"/>
</dbReference>
<evidence type="ECO:0000256" key="2">
    <source>
        <dbReference type="ARBA" id="ARBA00022448"/>
    </source>
</evidence>
<keyword evidence="10" id="KW-1185">Reference proteome</keyword>
<dbReference type="EMBL" id="JBHUCM010000005">
    <property type="protein sequence ID" value="MFD1536767.1"/>
    <property type="molecule type" value="Genomic_DNA"/>
</dbReference>
<dbReference type="CDD" id="cd06173">
    <property type="entry name" value="MFS_MefA_like"/>
    <property type="match status" value="1"/>
</dbReference>
<protein>
    <submittedName>
        <fullName evidence="9">MFS transporter</fullName>
    </submittedName>
</protein>
<dbReference type="InterPro" id="IPR020846">
    <property type="entry name" value="MFS_dom"/>
</dbReference>
<evidence type="ECO:0000256" key="4">
    <source>
        <dbReference type="ARBA" id="ARBA00022692"/>
    </source>
</evidence>
<organism evidence="9 10">
    <name type="scientific">Nonomuraea guangzhouensis</name>
    <dbReference type="NCBI Taxonomy" id="1291555"/>
    <lineage>
        <taxon>Bacteria</taxon>
        <taxon>Bacillati</taxon>
        <taxon>Actinomycetota</taxon>
        <taxon>Actinomycetes</taxon>
        <taxon>Streptosporangiales</taxon>
        <taxon>Streptosporangiaceae</taxon>
        <taxon>Nonomuraea</taxon>
    </lineage>
</organism>
<comment type="subcellular location">
    <subcellularLocation>
        <location evidence="1">Cell membrane</location>
        <topology evidence="1">Multi-pass membrane protein</topology>
    </subcellularLocation>
</comment>
<evidence type="ECO:0000256" key="5">
    <source>
        <dbReference type="ARBA" id="ARBA00022989"/>
    </source>
</evidence>
<feature type="transmembrane region" description="Helical" evidence="7">
    <location>
        <begin position="251"/>
        <end position="269"/>
    </location>
</feature>
<dbReference type="PROSITE" id="PS50850">
    <property type="entry name" value="MFS"/>
    <property type="match status" value="1"/>
</dbReference>
<evidence type="ECO:0000256" key="7">
    <source>
        <dbReference type="SAM" id="Phobius"/>
    </source>
</evidence>
<name>A0ABW4G5T8_9ACTN</name>
<feature type="transmembrane region" description="Helical" evidence="7">
    <location>
        <begin position="305"/>
        <end position="324"/>
    </location>
</feature>
<feature type="transmembrane region" description="Helical" evidence="7">
    <location>
        <begin position="281"/>
        <end position="299"/>
    </location>
</feature>
<feature type="transmembrane region" description="Helical" evidence="7">
    <location>
        <begin position="43"/>
        <end position="64"/>
    </location>
</feature>
<evidence type="ECO:0000259" key="8">
    <source>
        <dbReference type="PROSITE" id="PS50850"/>
    </source>
</evidence>
<comment type="caution">
    <text evidence="9">The sequence shown here is derived from an EMBL/GenBank/DDBJ whole genome shotgun (WGS) entry which is preliminary data.</text>
</comment>
<feature type="transmembrane region" description="Helical" evidence="7">
    <location>
        <begin position="213"/>
        <end position="239"/>
    </location>
</feature>
<feature type="transmembrane region" description="Helical" evidence="7">
    <location>
        <begin position="345"/>
        <end position="363"/>
    </location>
</feature>
<feature type="transmembrane region" description="Helical" evidence="7">
    <location>
        <begin position="76"/>
        <end position="97"/>
    </location>
</feature>
<feature type="transmembrane region" description="Helical" evidence="7">
    <location>
        <begin position="175"/>
        <end position="192"/>
    </location>
</feature>
<sequence length="391" mass="40148">MTLTVLATRDFRRLWIGSSISLVGDGMTLVALSWLVLNGPGGVAALSLLAACYTAPVLAGGLAVGPLLDRFDKRHVLAADSLVRGVAVATVPLTAVLGGVPGWLPFVVAALHGLLKMVPMAGVPAAIPDLVEPDELDKANALESLAYAVSGIVGYALAGTLIDAIGAVNVLALDAASYLCFAVAALLVRTPLRPHVTAETGRPRLAHLLRDRALVRTTLAFMAFNIAEGALVLVAGPWLAKDRLPGGPATLALLLSALSVGELAGGFLAGSWKPKTGRMRAIGLAQLVAAAGFLAVLAVPDRWVLAAGFLLIGVAGVVMTVWAQSLRMELIPPALRGRAFSVLRTLMQATPPLGAAAVAPLLAAGNLTLTAVLMAALAGLPALLLLWHPRN</sequence>
<dbReference type="PANTHER" id="PTHR23513">
    <property type="entry name" value="INTEGRAL MEMBRANE EFFLUX PROTEIN-RELATED"/>
    <property type="match status" value="1"/>
</dbReference>
<feature type="domain" description="Major facilitator superfamily (MFS) profile" evidence="8">
    <location>
        <begin position="213"/>
        <end position="391"/>
    </location>
</feature>
<keyword evidence="5 7" id="KW-1133">Transmembrane helix</keyword>
<dbReference type="Proteomes" id="UP001597097">
    <property type="component" value="Unassembled WGS sequence"/>
</dbReference>
<evidence type="ECO:0000256" key="1">
    <source>
        <dbReference type="ARBA" id="ARBA00004651"/>
    </source>
</evidence>
<feature type="transmembrane region" description="Helical" evidence="7">
    <location>
        <begin position="369"/>
        <end position="387"/>
    </location>
</feature>
<dbReference type="PANTHER" id="PTHR23513:SF11">
    <property type="entry name" value="STAPHYLOFERRIN A TRANSPORTER"/>
    <property type="match status" value="1"/>
</dbReference>